<evidence type="ECO:0000256" key="8">
    <source>
        <dbReference type="ARBA" id="ARBA00022705"/>
    </source>
</evidence>
<feature type="active site" evidence="16">
    <location>
        <position position="112"/>
    </location>
</feature>
<keyword evidence="12 16" id="KW-0239">DNA-directed DNA polymerase</keyword>
<dbReference type="GO" id="GO:0003887">
    <property type="term" value="F:DNA-directed DNA polymerase activity"/>
    <property type="evidence" value="ECO:0007669"/>
    <property type="project" value="UniProtKB-UniRule"/>
</dbReference>
<dbReference type="InterPro" id="IPR036775">
    <property type="entry name" value="DNA_pol_Y-fam_lit_finger_sf"/>
</dbReference>
<feature type="domain" description="UmuC" evidence="17">
    <location>
        <begin position="9"/>
        <end position="193"/>
    </location>
</feature>
<evidence type="ECO:0000256" key="2">
    <source>
        <dbReference type="ARBA" id="ARBA00010945"/>
    </source>
</evidence>
<feature type="binding site" evidence="16">
    <location>
        <position position="111"/>
    </location>
    <ligand>
        <name>Mg(2+)</name>
        <dbReference type="ChEBI" id="CHEBI:18420"/>
    </ligand>
</feature>
<dbReference type="GO" id="GO:0006281">
    <property type="term" value="P:DNA repair"/>
    <property type="evidence" value="ECO:0007669"/>
    <property type="project" value="UniProtKB-UniRule"/>
</dbReference>
<dbReference type="CDD" id="cd03586">
    <property type="entry name" value="PolY_Pol_IV_kappa"/>
    <property type="match status" value="1"/>
</dbReference>
<keyword evidence="10 16" id="KW-0227">DNA damage</keyword>
<keyword evidence="6 16" id="KW-0808">Transferase</keyword>
<dbReference type="Gene3D" id="3.30.70.270">
    <property type="match status" value="1"/>
</dbReference>
<evidence type="ECO:0000256" key="16">
    <source>
        <dbReference type="HAMAP-Rule" id="MF_01113"/>
    </source>
</evidence>
<dbReference type="Gene3D" id="3.30.1490.100">
    <property type="entry name" value="DNA polymerase, Y-family, little finger domain"/>
    <property type="match status" value="1"/>
</dbReference>
<evidence type="ECO:0000256" key="9">
    <source>
        <dbReference type="ARBA" id="ARBA00022723"/>
    </source>
</evidence>
<comment type="similarity">
    <text evidence="2 16">Belongs to the DNA polymerase type-Y family.</text>
</comment>
<keyword evidence="8 16" id="KW-0235">DNA replication</keyword>
<dbReference type="Gene3D" id="1.10.150.20">
    <property type="entry name" value="5' to 3' exonuclease, C-terminal subdomain"/>
    <property type="match status" value="1"/>
</dbReference>
<proteinExistence type="inferred from homology"/>
<dbReference type="RefSeq" id="WP_013897619.1">
    <property type="nucleotide sequence ID" value="NC_015676.1"/>
</dbReference>
<evidence type="ECO:0000313" key="19">
    <source>
        <dbReference type="Proteomes" id="UP000006622"/>
    </source>
</evidence>
<dbReference type="PROSITE" id="PS50173">
    <property type="entry name" value="UMUC"/>
    <property type="match status" value="1"/>
</dbReference>
<dbReference type="Pfam" id="PF11798">
    <property type="entry name" value="IMS_HHH"/>
    <property type="match status" value="1"/>
</dbReference>
<dbReference type="GeneID" id="10821908"/>
<dbReference type="InterPro" id="IPR043128">
    <property type="entry name" value="Rev_trsase/Diguanyl_cyclase"/>
</dbReference>
<evidence type="ECO:0000256" key="3">
    <source>
        <dbReference type="ARBA" id="ARBA00011245"/>
    </source>
</evidence>
<dbReference type="HAMAP" id="MF_01113">
    <property type="entry name" value="DNApol_IV"/>
    <property type="match status" value="1"/>
</dbReference>
<evidence type="ECO:0000256" key="4">
    <source>
        <dbReference type="ARBA" id="ARBA00022457"/>
    </source>
</evidence>
<reference evidence="18 19" key="1">
    <citation type="submission" date="2010-07" db="EMBL/GenBank/DDBJ databases">
        <title>The complete genome of Methanosalsum zhilinae DSM 4017.</title>
        <authorList>
            <consortium name="US DOE Joint Genome Institute (JGI-PGF)"/>
            <person name="Lucas S."/>
            <person name="Copeland A."/>
            <person name="Lapidus A."/>
            <person name="Glavina del Rio T."/>
            <person name="Dalin E."/>
            <person name="Tice H."/>
            <person name="Bruce D."/>
            <person name="Goodwin L."/>
            <person name="Pitluck S."/>
            <person name="Kyrpides N."/>
            <person name="Mavromatis K."/>
            <person name="Ovchinnikova G."/>
            <person name="Daligault H."/>
            <person name="Detter J.C."/>
            <person name="Han C."/>
            <person name="Tapia R."/>
            <person name="Larimer F."/>
            <person name="Land M."/>
            <person name="Hauser L."/>
            <person name="Markowitz V."/>
            <person name="Cheng J.-F."/>
            <person name="Hugenholtz P."/>
            <person name="Woyke T."/>
            <person name="Wu D."/>
            <person name="Spring S."/>
            <person name="Schueler E."/>
            <person name="Brambilla E."/>
            <person name="Klenk H.-P."/>
            <person name="Eisen J.A."/>
        </authorList>
    </citation>
    <scope>NUCLEOTIDE SEQUENCE [LARGE SCALE GENOMIC DNA]</scope>
    <source>
        <strain evidence="19">DSM 4017 / NBRC 107636 / OCM 62 / WeN5</strain>
    </source>
</reference>
<dbReference type="KEGG" id="mzh:Mzhil_0304"/>
<dbReference type="InterPro" id="IPR001126">
    <property type="entry name" value="UmuC"/>
</dbReference>
<evidence type="ECO:0000256" key="11">
    <source>
        <dbReference type="ARBA" id="ARBA00022842"/>
    </source>
</evidence>
<dbReference type="PANTHER" id="PTHR11076">
    <property type="entry name" value="DNA REPAIR POLYMERASE UMUC / TRANSFERASE FAMILY MEMBER"/>
    <property type="match status" value="1"/>
</dbReference>
<evidence type="ECO:0000256" key="1">
    <source>
        <dbReference type="ARBA" id="ARBA00004496"/>
    </source>
</evidence>
<comment type="catalytic activity">
    <reaction evidence="15 16">
        <text>DNA(n) + a 2'-deoxyribonucleoside 5'-triphosphate = DNA(n+1) + diphosphate</text>
        <dbReference type="Rhea" id="RHEA:22508"/>
        <dbReference type="Rhea" id="RHEA-COMP:17339"/>
        <dbReference type="Rhea" id="RHEA-COMP:17340"/>
        <dbReference type="ChEBI" id="CHEBI:33019"/>
        <dbReference type="ChEBI" id="CHEBI:61560"/>
        <dbReference type="ChEBI" id="CHEBI:173112"/>
        <dbReference type="EC" id="2.7.7.7"/>
    </reaction>
</comment>
<comment type="function">
    <text evidence="16">Poorly processive, error-prone DNA polymerase involved in untargeted mutagenesis. Copies undamaged DNA at stalled replication forks, which arise in vivo from mismatched or misaligned primer ends. These misaligned primers can be extended by PolIV. Exhibits no 3'-5' exonuclease (proofreading) activity. May be involved in translesional synthesis.</text>
</comment>
<dbReference type="EMBL" id="CP002101">
    <property type="protein sequence ID" value="AEH60180.1"/>
    <property type="molecule type" value="Genomic_DNA"/>
</dbReference>
<keyword evidence="14 16" id="KW-0234">DNA repair</keyword>
<comment type="subunit">
    <text evidence="3 16">Monomer.</text>
</comment>
<dbReference type="GO" id="GO:0042276">
    <property type="term" value="P:error-prone translesion synthesis"/>
    <property type="evidence" value="ECO:0007669"/>
    <property type="project" value="TreeGrafter"/>
</dbReference>
<keyword evidence="5 16" id="KW-0963">Cytoplasm</keyword>
<evidence type="ECO:0000313" key="18">
    <source>
        <dbReference type="EMBL" id="AEH60180.1"/>
    </source>
</evidence>
<dbReference type="InterPro" id="IPR017961">
    <property type="entry name" value="DNA_pol_Y-fam_little_finger"/>
</dbReference>
<dbReference type="InterPro" id="IPR043502">
    <property type="entry name" value="DNA/RNA_pol_sf"/>
</dbReference>
<dbReference type="InterPro" id="IPR022880">
    <property type="entry name" value="DNApol_IV"/>
</dbReference>
<keyword evidence="11 16" id="KW-0460">Magnesium</keyword>
<evidence type="ECO:0000256" key="12">
    <source>
        <dbReference type="ARBA" id="ARBA00022932"/>
    </source>
</evidence>
<comment type="cofactor">
    <cofactor evidence="16">
        <name>Mg(2+)</name>
        <dbReference type="ChEBI" id="CHEBI:18420"/>
    </cofactor>
    <text evidence="16">Binds 2 magnesium ions per subunit.</text>
</comment>
<sequence>MSFFPDSIKFHIDMDSFFASVETSQRPDLKGLPVVIGSDPKKGAGRGVVSTCSYEARKYGIHSAMPISKAYRLCPHAVYLPVNSALYKKTSNRIMVILQRFAERFEQVSVDEAYLDMGKKVTDYDHACMIAEQIKKEIFRAEGLTCSIGIAPGKKVAKIASDYNKPDGLTVVPPAKVKEFLAPMPVSKIPGIGKKTEQMLREMNIYRVGQLAEYDVQALISRFGKSGIFMKQIANGVDHGEIKQYRESKSISKEDTFEEDTADYRIVESVLMSLCEEVHRAMKINNFRFRTITLKVRFSDFRTYTRSSTLKCPAEEMDIIKQHSKNLIKEFIGQEKFRLVGIGISKLEKIDKKQTLITDFA</sequence>
<feature type="site" description="Substrate discrimination" evidence="16">
    <location>
        <position position="18"/>
    </location>
</feature>
<dbReference type="EC" id="2.7.7.7" evidence="16"/>
<dbReference type="InterPro" id="IPR050116">
    <property type="entry name" value="DNA_polymerase-Y"/>
</dbReference>
<dbReference type="InterPro" id="IPR024728">
    <property type="entry name" value="PolY_HhH_motif"/>
</dbReference>
<dbReference type="GO" id="GO:0000287">
    <property type="term" value="F:magnesium ion binding"/>
    <property type="evidence" value="ECO:0007669"/>
    <property type="project" value="UniProtKB-UniRule"/>
</dbReference>
<evidence type="ECO:0000256" key="14">
    <source>
        <dbReference type="ARBA" id="ARBA00023204"/>
    </source>
</evidence>
<dbReference type="Gene3D" id="3.40.1170.60">
    <property type="match status" value="1"/>
</dbReference>
<dbReference type="STRING" id="679901.Mzhil_0304"/>
<keyword evidence="7 16" id="KW-0548">Nucleotidyltransferase</keyword>
<dbReference type="Pfam" id="PF00817">
    <property type="entry name" value="IMS"/>
    <property type="match status" value="1"/>
</dbReference>
<dbReference type="HOGENOM" id="CLU_012348_1_1_2"/>
<dbReference type="SUPFAM" id="SSF56672">
    <property type="entry name" value="DNA/RNA polymerases"/>
    <property type="match status" value="1"/>
</dbReference>
<protein>
    <recommendedName>
        <fullName evidence="16">DNA polymerase IV</fullName>
        <shortName evidence="16">Pol IV</shortName>
        <ecNumber evidence="16">2.7.7.7</ecNumber>
    </recommendedName>
</protein>
<dbReference type="NCBIfam" id="NF002677">
    <property type="entry name" value="PRK02406.1"/>
    <property type="match status" value="1"/>
</dbReference>
<dbReference type="OrthoDB" id="372207at2157"/>
<keyword evidence="19" id="KW-1185">Reference proteome</keyword>
<dbReference type="Proteomes" id="UP000006622">
    <property type="component" value="Chromosome"/>
</dbReference>
<keyword evidence="9 16" id="KW-0479">Metal-binding</keyword>
<evidence type="ECO:0000256" key="10">
    <source>
        <dbReference type="ARBA" id="ARBA00022763"/>
    </source>
</evidence>
<keyword evidence="13 16" id="KW-0238">DNA-binding</keyword>
<evidence type="ECO:0000256" key="15">
    <source>
        <dbReference type="ARBA" id="ARBA00049244"/>
    </source>
</evidence>
<dbReference type="GO" id="GO:0003684">
    <property type="term" value="F:damaged DNA binding"/>
    <property type="evidence" value="ECO:0007669"/>
    <property type="project" value="InterPro"/>
</dbReference>
<dbReference type="SUPFAM" id="SSF100879">
    <property type="entry name" value="Lesion bypass DNA polymerase (Y-family), little finger domain"/>
    <property type="match status" value="1"/>
</dbReference>
<feature type="binding site" evidence="16">
    <location>
        <position position="13"/>
    </location>
    <ligand>
        <name>Mg(2+)</name>
        <dbReference type="ChEBI" id="CHEBI:18420"/>
    </ligand>
</feature>
<dbReference type="FunFam" id="3.40.1170.60:FF:000001">
    <property type="entry name" value="DNA polymerase IV"/>
    <property type="match status" value="1"/>
</dbReference>
<keyword evidence="4 16" id="KW-0515">Mutator protein</keyword>
<organism evidence="18 19">
    <name type="scientific">Methanosalsum zhilinae (strain DSM 4017 / NBRC 107636 / OCM 62 / WeN5)</name>
    <name type="common">Methanohalophilus zhilinae</name>
    <dbReference type="NCBI Taxonomy" id="679901"/>
    <lineage>
        <taxon>Archaea</taxon>
        <taxon>Methanobacteriati</taxon>
        <taxon>Methanobacteriota</taxon>
        <taxon>Stenosarchaea group</taxon>
        <taxon>Methanomicrobia</taxon>
        <taxon>Methanosarcinales</taxon>
        <taxon>Methanosarcinaceae</taxon>
        <taxon>Methanosalsum</taxon>
    </lineage>
</organism>
<dbReference type="Pfam" id="PF11799">
    <property type="entry name" value="IMS_C"/>
    <property type="match status" value="1"/>
</dbReference>
<name>F7XNZ0_METZD</name>
<dbReference type="GO" id="GO:0006261">
    <property type="term" value="P:DNA-templated DNA replication"/>
    <property type="evidence" value="ECO:0007669"/>
    <property type="project" value="UniProtKB-UniRule"/>
</dbReference>
<dbReference type="PANTHER" id="PTHR11076:SF33">
    <property type="entry name" value="DNA POLYMERASE KAPPA"/>
    <property type="match status" value="1"/>
</dbReference>
<gene>
    <name evidence="16" type="primary">dbh</name>
    <name evidence="18" type="ordered locus">Mzhil_0304</name>
</gene>
<accession>F7XNZ0</accession>
<dbReference type="GO" id="GO:0005737">
    <property type="term" value="C:cytoplasm"/>
    <property type="evidence" value="ECO:0007669"/>
    <property type="project" value="UniProtKB-SubCell"/>
</dbReference>
<comment type="subcellular location">
    <subcellularLocation>
        <location evidence="1 16">Cytoplasm</location>
    </subcellularLocation>
</comment>
<evidence type="ECO:0000259" key="17">
    <source>
        <dbReference type="PROSITE" id="PS50173"/>
    </source>
</evidence>
<evidence type="ECO:0000256" key="5">
    <source>
        <dbReference type="ARBA" id="ARBA00022490"/>
    </source>
</evidence>
<dbReference type="AlphaFoldDB" id="F7XNZ0"/>
<evidence type="ECO:0000256" key="13">
    <source>
        <dbReference type="ARBA" id="ARBA00023125"/>
    </source>
</evidence>
<evidence type="ECO:0000256" key="6">
    <source>
        <dbReference type="ARBA" id="ARBA00022679"/>
    </source>
</evidence>
<dbReference type="FunFam" id="3.30.1490.100:FF:000004">
    <property type="entry name" value="DNA polymerase IV"/>
    <property type="match status" value="1"/>
</dbReference>
<evidence type="ECO:0000256" key="7">
    <source>
        <dbReference type="ARBA" id="ARBA00022695"/>
    </source>
</evidence>